<evidence type="ECO:0000256" key="3">
    <source>
        <dbReference type="ARBA" id="ARBA00023136"/>
    </source>
</evidence>
<evidence type="ECO:0000256" key="4">
    <source>
        <dbReference type="SAM" id="Phobius"/>
    </source>
</evidence>
<dbReference type="STRING" id="398511.BpOF4_12450"/>
<dbReference type="HOGENOM" id="CLU_2314561_0_0_9"/>
<sequence>MNTFQGYNTRTITSLIFGMLAIIFHHILFIFILPLIVISIVFGIVGFVDIKKNGHYGVLLGIVGILCSLVGLWFLVLEFIEMINSLKELEKVQRVLEGS</sequence>
<dbReference type="GO" id="GO:0016020">
    <property type="term" value="C:membrane"/>
    <property type="evidence" value="ECO:0007669"/>
    <property type="project" value="InterPro"/>
</dbReference>
<organism evidence="5 6">
    <name type="scientific">Alkalihalophilus pseudofirmus (strain ATCC BAA-2126 / JCM 17055 / OF4)</name>
    <name type="common">Bacillus pseudofirmus</name>
    <dbReference type="NCBI Taxonomy" id="398511"/>
    <lineage>
        <taxon>Bacteria</taxon>
        <taxon>Bacillati</taxon>
        <taxon>Bacillota</taxon>
        <taxon>Bacilli</taxon>
        <taxon>Bacillales</taxon>
        <taxon>Bacillaceae</taxon>
        <taxon>Alkalihalophilus</taxon>
    </lineage>
</organism>
<dbReference type="KEGG" id="bpf:BpOF4_12450"/>
<dbReference type="Proteomes" id="UP000001544">
    <property type="component" value="Chromosome"/>
</dbReference>
<evidence type="ECO:0000313" key="5">
    <source>
        <dbReference type="EMBL" id="ADC50541.1"/>
    </source>
</evidence>
<evidence type="ECO:0000313" key="6">
    <source>
        <dbReference type="Proteomes" id="UP000001544"/>
    </source>
</evidence>
<keyword evidence="1 4" id="KW-0812">Transmembrane</keyword>
<evidence type="ECO:0000256" key="1">
    <source>
        <dbReference type="ARBA" id="ARBA00022692"/>
    </source>
</evidence>
<keyword evidence="2 4" id="KW-1133">Transmembrane helix</keyword>
<evidence type="ECO:0008006" key="7">
    <source>
        <dbReference type="Google" id="ProtNLM"/>
    </source>
</evidence>
<dbReference type="GO" id="GO:0015293">
    <property type="term" value="F:symporter activity"/>
    <property type="evidence" value="ECO:0007669"/>
    <property type="project" value="InterPro"/>
</dbReference>
<reference evidence="5 6" key="1">
    <citation type="journal article" date="2011" name="Environ. Microbiol.">
        <title>Genome of alkaliphilic Bacillus pseudofirmus OF4 reveals adaptations that support the ability to grow in an external pH range from 7.5 to 11.4.</title>
        <authorList>
            <person name="Janto B."/>
            <person name="Ahmed A."/>
            <person name="Ito M."/>
            <person name="Liu J."/>
            <person name="Hicks D.B."/>
            <person name="Pagni S."/>
            <person name="Fackelmayer O.J."/>
            <person name="Smith T.A."/>
            <person name="Earl J."/>
            <person name="Elbourne L.D."/>
            <person name="Hassan K."/>
            <person name="Paulsen I.T."/>
            <person name="Kolsto A.B."/>
            <person name="Tourasse N.J."/>
            <person name="Ehrlich G.D."/>
            <person name="Boissy R."/>
            <person name="Ivey D.M."/>
            <person name="Li G."/>
            <person name="Xue Y."/>
            <person name="Ma Y."/>
            <person name="Hu F.Z."/>
            <person name="Krulwich T.A."/>
        </authorList>
    </citation>
    <scope>NUCLEOTIDE SEQUENCE [LARGE SCALE GENOMIC DNA]</scope>
    <source>
        <strain evidence="6">ATCC BAA-2126 / JCM 17055 / OF4</strain>
    </source>
</reference>
<accession>D3FWP3</accession>
<keyword evidence="6" id="KW-1185">Reference proteome</keyword>
<dbReference type="AlphaFoldDB" id="D3FWP3"/>
<keyword evidence="3 4" id="KW-0472">Membrane</keyword>
<gene>
    <name evidence="5" type="ordered locus">BpOF4_12450</name>
</gene>
<feature type="transmembrane region" description="Helical" evidence="4">
    <location>
        <begin position="12"/>
        <end position="45"/>
    </location>
</feature>
<feature type="transmembrane region" description="Helical" evidence="4">
    <location>
        <begin position="57"/>
        <end position="77"/>
    </location>
</feature>
<proteinExistence type="predicted"/>
<dbReference type="SUPFAM" id="SSF118215">
    <property type="entry name" value="Proton glutamate symport protein"/>
    <property type="match status" value="1"/>
</dbReference>
<name>D3FWP3_ALKPO</name>
<protein>
    <recommendedName>
        <fullName evidence="7">DUF4190 domain-containing protein</fullName>
    </recommendedName>
</protein>
<dbReference type="EMBL" id="CP001878">
    <property type="protein sequence ID" value="ADC50541.1"/>
    <property type="molecule type" value="Genomic_DNA"/>
</dbReference>
<dbReference type="InterPro" id="IPR036458">
    <property type="entry name" value="Na:dicarbo_symporter_sf"/>
</dbReference>
<evidence type="ECO:0000256" key="2">
    <source>
        <dbReference type="ARBA" id="ARBA00022989"/>
    </source>
</evidence>
<dbReference type="RefSeq" id="WP_012957905.1">
    <property type="nucleotide sequence ID" value="NC_013791.2"/>
</dbReference>